<evidence type="ECO:0000313" key="2">
    <source>
        <dbReference type="Proteomes" id="UP000268014"/>
    </source>
</evidence>
<dbReference type="WBParaSite" id="HPLM_0000934101-mRNA-1">
    <property type="protein sequence ID" value="HPLM_0000934101-mRNA-1"/>
    <property type="gene ID" value="HPLM_0000934101"/>
</dbReference>
<name>A0A0N4WF76_HAEPC</name>
<organism evidence="3">
    <name type="scientific">Haemonchus placei</name>
    <name type="common">Barber's pole worm</name>
    <dbReference type="NCBI Taxonomy" id="6290"/>
    <lineage>
        <taxon>Eukaryota</taxon>
        <taxon>Metazoa</taxon>
        <taxon>Ecdysozoa</taxon>
        <taxon>Nematoda</taxon>
        <taxon>Chromadorea</taxon>
        <taxon>Rhabditida</taxon>
        <taxon>Rhabditina</taxon>
        <taxon>Rhabditomorpha</taxon>
        <taxon>Strongyloidea</taxon>
        <taxon>Trichostrongylidae</taxon>
        <taxon>Haemonchus</taxon>
    </lineage>
</organism>
<evidence type="ECO:0000313" key="3">
    <source>
        <dbReference type="WBParaSite" id="HPLM_0000934101-mRNA-1"/>
    </source>
</evidence>
<dbReference type="AlphaFoldDB" id="A0A0N4WF76"/>
<reference evidence="3" key="1">
    <citation type="submission" date="2017-02" db="UniProtKB">
        <authorList>
            <consortium name="WormBaseParasite"/>
        </authorList>
    </citation>
    <scope>IDENTIFICATION</scope>
</reference>
<keyword evidence="2" id="KW-1185">Reference proteome</keyword>
<protein>
    <submittedName>
        <fullName evidence="1 3">Uncharacterized protein</fullName>
    </submittedName>
</protein>
<dbReference type="EMBL" id="UZAF01017040">
    <property type="protein sequence ID" value="VDO37202.1"/>
    <property type="molecule type" value="Genomic_DNA"/>
</dbReference>
<gene>
    <name evidence="1" type="ORF">HPLM_LOCUS9333</name>
</gene>
<evidence type="ECO:0000313" key="1">
    <source>
        <dbReference type="EMBL" id="VDO37202.1"/>
    </source>
</evidence>
<dbReference type="Proteomes" id="UP000268014">
    <property type="component" value="Unassembled WGS sequence"/>
</dbReference>
<accession>A0A0N4WF76</accession>
<sequence length="94" mass="11073">MDLQQLMALLKELLEEQRRQHTELVHILLHRVEDGAGDRAKTEEVPMQNVMAALSNRFGKFVFDATWRWDFPDSTQCTRKCSQKMHDKFLKLQG</sequence>
<proteinExistence type="predicted"/>
<reference evidence="1 2" key="2">
    <citation type="submission" date="2018-11" db="EMBL/GenBank/DDBJ databases">
        <authorList>
            <consortium name="Pathogen Informatics"/>
        </authorList>
    </citation>
    <scope>NUCLEOTIDE SEQUENCE [LARGE SCALE GENOMIC DNA]</scope>
    <source>
        <strain evidence="1 2">MHpl1</strain>
    </source>
</reference>